<dbReference type="PROSITE" id="PS50922">
    <property type="entry name" value="TLC"/>
    <property type="match status" value="1"/>
</dbReference>
<keyword evidence="4 8" id="KW-1133">Transmembrane helix</keyword>
<feature type="transmembrane region" description="Helical" evidence="8">
    <location>
        <begin position="95"/>
        <end position="117"/>
    </location>
</feature>
<sequence length="458" mass="51445">MAKEAVAAVAERGQTGITNVNACVSTTEASRASKDNASWREWVVANQIGCSLSILGTILAVHTFVPSLRAYTTPYLELPHYHPETGKYTQGLDDVYFIISSMLGFTATRAIVIDWLFYPIASQLGLRHKQSVRFAEQGWLLVYYLAFWAYGMNIWYHSSYWYNFRAIWADWPTREVSGSVKLYCLLQLSFWVQQIFVIHIEAKRKDHAQMFIHHIITSTLLGSAYVYSFYNVANVVLCLMDIVDYMLPFAKMLKYLGFERACTVAFGVFLTTWIVARHFIYMGLWWSIHKTVPTDVPFGCYSGITGKQLSTGSPDLLFHIFNPFLDLNGPICMTGTIKVIFLGMLLLLQVLSLIWLGMIIKVALGVLWTGSSAEDTRSDDEEDVDAGEPKEKAGTSSARIMSPPSGSEGSAWSRSVMPNGSNHQSHPVRIRTTRGRVTLSDHNDRKALLGRIGCDKPT</sequence>
<dbReference type="InterPro" id="IPR016439">
    <property type="entry name" value="Lag1/Lac1-like"/>
</dbReference>
<dbReference type="EMBL" id="AOKY01000067">
    <property type="protein sequence ID" value="KDB27353.1"/>
    <property type="molecule type" value="Genomic_DNA"/>
</dbReference>
<dbReference type="GO" id="GO:0046513">
    <property type="term" value="P:ceramide biosynthetic process"/>
    <property type="evidence" value="ECO:0007669"/>
    <property type="project" value="InterPro"/>
</dbReference>
<dbReference type="HOGENOM" id="CLU_028277_2_2_1"/>
<protein>
    <recommendedName>
        <fullName evidence="9">TLC domain-containing protein</fullName>
    </recommendedName>
</protein>
<dbReference type="SMART" id="SM00724">
    <property type="entry name" value="TLC"/>
    <property type="match status" value="1"/>
</dbReference>
<evidence type="ECO:0000313" key="11">
    <source>
        <dbReference type="Proteomes" id="UP000024533"/>
    </source>
</evidence>
<reference evidence="10 11" key="1">
    <citation type="submission" date="2014-02" db="EMBL/GenBank/DDBJ databases">
        <title>The Genome Sequence of Trichophyton interdigitale MR816.</title>
        <authorList>
            <consortium name="The Broad Institute Genomics Platform"/>
            <person name="Cuomo C.A."/>
            <person name="White T.C."/>
            <person name="Graser Y."/>
            <person name="Martinez-Rossi N."/>
            <person name="Heitman J."/>
            <person name="Young S.K."/>
            <person name="Zeng Q."/>
            <person name="Gargeya S."/>
            <person name="Abouelleil A."/>
            <person name="Alvarado L."/>
            <person name="Chapman S.B."/>
            <person name="Gainer-Dewar J."/>
            <person name="Goldberg J."/>
            <person name="Griggs A."/>
            <person name="Gujja S."/>
            <person name="Hansen M."/>
            <person name="Howarth C."/>
            <person name="Imamovic A."/>
            <person name="Larimer J."/>
            <person name="Martinez D."/>
            <person name="Murphy C."/>
            <person name="Pearson M.D."/>
            <person name="Persinoti G."/>
            <person name="Poon T."/>
            <person name="Priest M."/>
            <person name="Roberts A.D."/>
            <person name="Saif S."/>
            <person name="Shea T.D."/>
            <person name="Sykes S.N."/>
            <person name="Wortman J."/>
            <person name="Nusbaum C."/>
            <person name="Birren B."/>
        </authorList>
    </citation>
    <scope>NUCLEOTIDE SEQUENCE [LARGE SCALE GENOMIC DNA]</scope>
    <source>
        <strain evidence="10 11">MR816</strain>
    </source>
</reference>
<dbReference type="GO" id="GO:0016020">
    <property type="term" value="C:membrane"/>
    <property type="evidence" value="ECO:0007669"/>
    <property type="project" value="UniProtKB-SubCell"/>
</dbReference>
<comment type="subcellular location">
    <subcellularLocation>
        <location evidence="1">Membrane</location>
        <topology evidence="1">Multi-pass membrane protein</topology>
    </subcellularLocation>
</comment>
<name>A0A059JI58_TRIIM</name>
<comment type="similarity">
    <text evidence="2">Belongs to the sphingosine N-acyltransferase family.</text>
</comment>
<feature type="compositionally biased region" description="Polar residues" evidence="7">
    <location>
        <begin position="394"/>
        <end position="425"/>
    </location>
</feature>
<evidence type="ECO:0000256" key="8">
    <source>
        <dbReference type="SAM" id="Phobius"/>
    </source>
</evidence>
<gene>
    <name evidence="10" type="ORF">H109_00859</name>
</gene>
<evidence type="ECO:0000313" key="10">
    <source>
        <dbReference type="EMBL" id="KDB27353.1"/>
    </source>
</evidence>
<dbReference type="AlphaFoldDB" id="A0A059JI58"/>
<keyword evidence="11" id="KW-1185">Reference proteome</keyword>
<dbReference type="Pfam" id="PF03798">
    <property type="entry name" value="TRAM_LAG1_CLN8"/>
    <property type="match status" value="1"/>
</dbReference>
<feature type="transmembrane region" description="Helical" evidence="8">
    <location>
        <begin position="138"/>
        <end position="156"/>
    </location>
</feature>
<dbReference type="PANTHER" id="PTHR12560">
    <property type="entry name" value="LONGEVITY ASSURANCE FACTOR 1 LAG1"/>
    <property type="match status" value="1"/>
</dbReference>
<dbReference type="OMA" id="KLYCLLQ"/>
<evidence type="ECO:0000259" key="9">
    <source>
        <dbReference type="PROSITE" id="PS50922"/>
    </source>
</evidence>
<comment type="caution">
    <text evidence="10">The sequence shown here is derived from an EMBL/GenBank/DDBJ whole genome shotgun (WGS) entry which is preliminary data.</text>
</comment>
<dbReference type="OrthoDB" id="537032at2759"/>
<feature type="domain" description="TLC" evidence="9">
    <location>
        <begin position="132"/>
        <end position="368"/>
    </location>
</feature>
<evidence type="ECO:0000256" key="3">
    <source>
        <dbReference type="ARBA" id="ARBA00022692"/>
    </source>
</evidence>
<dbReference type="STRING" id="1215338.A0A059JI58"/>
<dbReference type="Proteomes" id="UP000024533">
    <property type="component" value="Unassembled WGS sequence"/>
</dbReference>
<feature type="transmembrane region" description="Helical" evidence="8">
    <location>
        <begin position="339"/>
        <end position="368"/>
    </location>
</feature>
<evidence type="ECO:0000256" key="5">
    <source>
        <dbReference type="ARBA" id="ARBA00023136"/>
    </source>
</evidence>
<dbReference type="InterPro" id="IPR006634">
    <property type="entry name" value="TLC-dom"/>
</dbReference>
<accession>A0A059JI58</accession>
<proteinExistence type="inferred from homology"/>
<dbReference type="PANTHER" id="PTHR12560:SF0">
    <property type="entry name" value="LD18904P"/>
    <property type="match status" value="1"/>
</dbReference>
<evidence type="ECO:0000256" key="6">
    <source>
        <dbReference type="PROSITE-ProRule" id="PRU00205"/>
    </source>
</evidence>
<keyword evidence="5 6" id="KW-0472">Membrane</keyword>
<keyword evidence="3 6" id="KW-0812">Transmembrane</keyword>
<feature type="transmembrane region" description="Helical" evidence="8">
    <location>
        <begin position="43"/>
        <end position="65"/>
    </location>
</feature>
<feature type="transmembrane region" description="Helical" evidence="8">
    <location>
        <begin position="262"/>
        <end position="288"/>
    </location>
</feature>
<evidence type="ECO:0000256" key="4">
    <source>
        <dbReference type="ARBA" id="ARBA00022989"/>
    </source>
</evidence>
<evidence type="ECO:0000256" key="1">
    <source>
        <dbReference type="ARBA" id="ARBA00004141"/>
    </source>
</evidence>
<feature type="region of interest" description="Disordered" evidence="7">
    <location>
        <begin position="373"/>
        <end position="435"/>
    </location>
</feature>
<feature type="transmembrane region" description="Helical" evidence="8">
    <location>
        <begin position="176"/>
        <end position="198"/>
    </location>
</feature>
<dbReference type="GO" id="GO:0050291">
    <property type="term" value="F:sphingosine N-acyltransferase activity"/>
    <property type="evidence" value="ECO:0007669"/>
    <property type="project" value="InterPro"/>
</dbReference>
<feature type="compositionally biased region" description="Acidic residues" evidence="7">
    <location>
        <begin position="377"/>
        <end position="386"/>
    </location>
</feature>
<organism evidence="10 11">
    <name type="scientific">Trichophyton interdigitale (strain MR816)</name>
    <dbReference type="NCBI Taxonomy" id="1215338"/>
    <lineage>
        <taxon>Eukaryota</taxon>
        <taxon>Fungi</taxon>
        <taxon>Dikarya</taxon>
        <taxon>Ascomycota</taxon>
        <taxon>Pezizomycotina</taxon>
        <taxon>Eurotiomycetes</taxon>
        <taxon>Eurotiomycetidae</taxon>
        <taxon>Onygenales</taxon>
        <taxon>Arthrodermataceae</taxon>
        <taxon>Trichophyton</taxon>
    </lineage>
</organism>
<evidence type="ECO:0000256" key="7">
    <source>
        <dbReference type="SAM" id="MobiDB-lite"/>
    </source>
</evidence>
<evidence type="ECO:0000256" key="2">
    <source>
        <dbReference type="ARBA" id="ARBA00009808"/>
    </source>
</evidence>